<dbReference type="Proteomes" id="UP000193986">
    <property type="component" value="Unassembled WGS sequence"/>
</dbReference>
<dbReference type="PANTHER" id="PTHR36417">
    <property type="entry name" value="SELENOPROTEIN DOMAIN PROTEIN (AFU_ORTHOLOGUE AFUA_1G05220)"/>
    <property type="match status" value="1"/>
</dbReference>
<name>A0A1Y2AJA5_9TREE</name>
<dbReference type="EMBL" id="MCFC01000091">
    <property type="protein sequence ID" value="ORY22572.1"/>
    <property type="molecule type" value="Genomic_DNA"/>
</dbReference>
<proteinExistence type="predicted"/>
<evidence type="ECO:0000313" key="3">
    <source>
        <dbReference type="EMBL" id="ORY22572.1"/>
    </source>
</evidence>
<feature type="compositionally biased region" description="Low complexity" evidence="2">
    <location>
        <begin position="7"/>
        <end position="21"/>
    </location>
</feature>
<keyword evidence="4" id="KW-1185">Reference proteome</keyword>
<dbReference type="InParanoid" id="A0A1Y2AJA5"/>
<evidence type="ECO:0000256" key="2">
    <source>
        <dbReference type="SAM" id="MobiDB-lite"/>
    </source>
</evidence>
<dbReference type="Pfam" id="PF10262">
    <property type="entry name" value="Rdx"/>
    <property type="match status" value="1"/>
</dbReference>
<reference evidence="3 4" key="1">
    <citation type="submission" date="2016-07" db="EMBL/GenBank/DDBJ databases">
        <title>Pervasive Adenine N6-methylation of Active Genes in Fungi.</title>
        <authorList>
            <consortium name="DOE Joint Genome Institute"/>
            <person name="Mondo S.J."/>
            <person name="Dannebaum R.O."/>
            <person name="Kuo R.C."/>
            <person name="Labutti K."/>
            <person name="Haridas S."/>
            <person name="Kuo A."/>
            <person name="Salamov A."/>
            <person name="Ahrendt S.R."/>
            <person name="Lipzen A."/>
            <person name="Sullivan W."/>
            <person name="Andreopoulos W.B."/>
            <person name="Clum A."/>
            <person name="Lindquist E."/>
            <person name="Daum C."/>
            <person name="Ramamoorthy G.K."/>
            <person name="Gryganskyi A."/>
            <person name="Culley D."/>
            <person name="Magnuson J.K."/>
            <person name="James T.Y."/>
            <person name="O'Malley M.A."/>
            <person name="Stajich J.E."/>
            <person name="Spatafora J.W."/>
            <person name="Visel A."/>
            <person name="Grigoriev I.V."/>
        </authorList>
    </citation>
    <scope>NUCLEOTIDE SEQUENCE [LARGE SCALE GENOMIC DNA]</scope>
    <source>
        <strain evidence="3 4">68-887.2</strain>
    </source>
</reference>
<dbReference type="NCBIfam" id="TIGR02174">
    <property type="entry name" value="CXXU_selWTH"/>
    <property type="match status" value="1"/>
</dbReference>
<dbReference type="Gene3D" id="3.40.30.10">
    <property type="entry name" value="Glutaredoxin"/>
    <property type="match status" value="1"/>
</dbReference>
<comment type="caution">
    <text evidence="3">The sequence shown here is derived from an EMBL/GenBank/DDBJ whole genome shotgun (WGS) entry which is preliminary data.</text>
</comment>
<accession>A0A1Y2AJA5</accession>
<dbReference type="AlphaFoldDB" id="A0A1Y2AJA5"/>
<dbReference type="OrthoDB" id="60822at2759"/>
<gene>
    <name evidence="3" type="ORF">BCR39DRAFT_473855</name>
</gene>
<sequence>MTSTSNSQPPTTEATSTSSSTNVAVIPGSGDISPPGKLYPAMTIEYCDKCRWAPRSTWYQTELFLTFPTPAIRSITLIPYSTPDTGGRFRVWIDRGNGNELVWDRKTEGGFPDLKVLKSRIRNLIQPERGLGHSEVHQVKQT</sequence>
<dbReference type="InterPro" id="IPR036249">
    <property type="entry name" value="Thioredoxin-like_sf"/>
</dbReference>
<dbReference type="InterPro" id="IPR011893">
    <property type="entry name" value="Selenoprotein_Rdx-typ"/>
</dbReference>
<protein>
    <submittedName>
        <fullName evidence="3">Rdx family-domain-containing protein</fullName>
    </submittedName>
</protein>
<evidence type="ECO:0000313" key="4">
    <source>
        <dbReference type="Proteomes" id="UP000193986"/>
    </source>
</evidence>
<feature type="region of interest" description="Disordered" evidence="2">
    <location>
        <begin position="1"/>
        <end position="29"/>
    </location>
</feature>
<dbReference type="PANTHER" id="PTHR36417:SF2">
    <property type="entry name" value="SELENOPROTEIN DOMAIN PROTEIN (AFU_ORTHOLOGUE AFUA_1G05220)"/>
    <property type="match status" value="1"/>
</dbReference>
<organism evidence="3 4">
    <name type="scientific">Naematelia encephala</name>
    <dbReference type="NCBI Taxonomy" id="71784"/>
    <lineage>
        <taxon>Eukaryota</taxon>
        <taxon>Fungi</taxon>
        <taxon>Dikarya</taxon>
        <taxon>Basidiomycota</taxon>
        <taxon>Agaricomycotina</taxon>
        <taxon>Tremellomycetes</taxon>
        <taxon>Tremellales</taxon>
        <taxon>Naemateliaceae</taxon>
        <taxon>Naematelia</taxon>
    </lineage>
</organism>
<evidence type="ECO:0000256" key="1">
    <source>
        <dbReference type="ARBA" id="ARBA00023284"/>
    </source>
</evidence>
<keyword evidence="1" id="KW-0676">Redox-active center</keyword>
<dbReference type="SUPFAM" id="SSF52833">
    <property type="entry name" value="Thioredoxin-like"/>
    <property type="match status" value="1"/>
</dbReference>